<comment type="similarity">
    <text evidence="1 3">Belongs to the sulfotransferase 1 family.</text>
</comment>
<dbReference type="EC" id="2.8.2.-" evidence="3"/>
<accession>A0A7N1A894</accession>
<feature type="domain" description="Sulfotransferase" evidence="4">
    <location>
        <begin position="65"/>
        <end position="323"/>
    </location>
</feature>
<dbReference type="Gene3D" id="3.40.50.300">
    <property type="entry name" value="P-loop containing nucleotide triphosphate hydrolases"/>
    <property type="match status" value="1"/>
</dbReference>
<dbReference type="OMA" id="WIEVPAI"/>
<dbReference type="EnsemblPlants" id="Kaladp1295s0002.1.v1.1">
    <property type="protein sequence ID" value="Kaladp1295s0002.1.v1.1"/>
    <property type="gene ID" value="Kaladp1295s0002.v1.1"/>
</dbReference>
<evidence type="ECO:0000259" key="4">
    <source>
        <dbReference type="Pfam" id="PF00685"/>
    </source>
</evidence>
<proteinExistence type="inferred from homology"/>
<keyword evidence="2 3" id="KW-0808">Transferase</keyword>
<dbReference type="PANTHER" id="PTHR11783">
    <property type="entry name" value="SULFOTRANSFERASE SULT"/>
    <property type="match status" value="1"/>
</dbReference>
<evidence type="ECO:0000256" key="2">
    <source>
        <dbReference type="ARBA" id="ARBA00022679"/>
    </source>
</evidence>
<keyword evidence="6" id="KW-1185">Reference proteome</keyword>
<dbReference type="Proteomes" id="UP000594263">
    <property type="component" value="Unplaced"/>
</dbReference>
<name>A0A7N1A894_KALFE</name>
<reference evidence="5" key="1">
    <citation type="submission" date="2021-01" db="UniProtKB">
        <authorList>
            <consortium name="EnsemblPlants"/>
        </authorList>
    </citation>
    <scope>IDENTIFICATION</scope>
</reference>
<dbReference type="SUPFAM" id="SSF52540">
    <property type="entry name" value="P-loop containing nucleoside triphosphate hydrolases"/>
    <property type="match status" value="1"/>
</dbReference>
<dbReference type="Pfam" id="PF00685">
    <property type="entry name" value="Sulfotransfer_1"/>
    <property type="match status" value="1"/>
</dbReference>
<sequence length="329" mass="37274">MAATVPASGGEGEVVGNQEIESLIESLPKLPFLVEGHIYKYDGFWYIEDHLRAVLSCKKHFRFEDSDILLATFPKCGTTWLMAILYAIINRHRYPIGSEDHPLLTNNPHSLVRNFELNLYNKNAIPDLSNMPAPRLFATHAPALSLCDEVKNNSGCKVVYVCRNPKDSVVSFWHFLGKLKPEAASRLSFDEFFDSFCSGVITFGLFWDHVVDHWKASLSMPEKVMFLSYEQIIEQPDHYVKKMAEFMGCPFSSVEEDEGVVNGIVKMCSFSHLSQLEVNKSGRTQNGVRHDSFFRRGVVGDSKNLLSSEMINKIDRITEEKFSPHGLTI</sequence>
<dbReference type="Gramene" id="Kaladp1295s0002.1.v1.1">
    <property type="protein sequence ID" value="Kaladp1295s0002.1.v1.1"/>
    <property type="gene ID" value="Kaladp1295s0002.v1.1"/>
</dbReference>
<evidence type="ECO:0000256" key="3">
    <source>
        <dbReference type="RuleBase" id="RU361155"/>
    </source>
</evidence>
<dbReference type="GO" id="GO:0008146">
    <property type="term" value="F:sulfotransferase activity"/>
    <property type="evidence" value="ECO:0007669"/>
    <property type="project" value="InterPro"/>
</dbReference>
<dbReference type="InterPro" id="IPR000863">
    <property type="entry name" value="Sulfotransferase_dom"/>
</dbReference>
<dbReference type="AlphaFoldDB" id="A0A7N1A894"/>
<evidence type="ECO:0000313" key="5">
    <source>
        <dbReference type="EnsemblPlants" id="Kaladp1295s0002.1.v1.1"/>
    </source>
</evidence>
<organism evidence="5 6">
    <name type="scientific">Kalanchoe fedtschenkoi</name>
    <name type="common">Lavender scallops</name>
    <name type="synonym">South American air plant</name>
    <dbReference type="NCBI Taxonomy" id="63787"/>
    <lineage>
        <taxon>Eukaryota</taxon>
        <taxon>Viridiplantae</taxon>
        <taxon>Streptophyta</taxon>
        <taxon>Embryophyta</taxon>
        <taxon>Tracheophyta</taxon>
        <taxon>Spermatophyta</taxon>
        <taxon>Magnoliopsida</taxon>
        <taxon>eudicotyledons</taxon>
        <taxon>Gunneridae</taxon>
        <taxon>Pentapetalae</taxon>
        <taxon>Saxifragales</taxon>
        <taxon>Crassulaceae</taxon>
        <taxon>Kalanchoe</taxon>
    </lineage>
</organism>
<protein>
    <recommendedName>
        <fullName evidence="3">Sulfotransferase</fullName>
        <ecNumber evidence="3">2.8.2.-</ecNumber>
    </recommendedName>
</protein>
<evidence type="ECO:0000256" key="1">
    <source>
        <dbReference type="ARBA" id="ARBA00005771"/>
    </source>
</evidence>
<evidence type="ECO:0000313" key="6">
    <source>
        <dbReference type="Proteomes" id="UP000594263"/>
    </source>
</evidence>
<dbReference type="InterPro" id="IPR027417">
    <property type="entry name" value="P-loop_NTPase"/>
</dbReference>